<dbReference type="EMBL" id="CAUYUE010000009">
    <property type="protein sequence ID" value="CAK0783721.1"/>
    <property type="molecule type" value="Genomic_DNA"/>
</dbReference>
<comment type="caution">
    <text evidence="2">The sequence shown here is derived from an EMBL/GenBank/DDBJ whole genome shotgun (WGS) entry which is preliminary data.</text>
</comment>
<sequence length="109" mass="12374">MLVQWTPHNMQGRNILMAPSIVWLPNPVWLFILQLQKPWSAKFLALAVTKVIVATLSAYKLRALRQICGLRQHASGTMALAYNIKDGSYNLHDHKSRIAQSLLRIVLLT</sequence>
<reference evidence="2 3" key="1">
    <citation type="submission" date="2023-10" db="EMBL/GenBank/DDBJ databases">
        <authorList>
            <person name="Maclean D."/>
            <person name="Macfadyen A."/>
        </authorList>
    </citation>
    <scope>NUCLEOTIDE SEQUENCE [LARGE SCALE GENOMIC DNA]</scope>
</reference>
<feature type="transmembrane region" description="Helical" evidence="1">
    <location>
        <begin position="12"/>
        <end position="33"/>
    </location>
</feature>
<proteinExistence type="predicted"/>
<name>A0AAV1I8P0_9CHLO</name>
<keyword evidence="1" id="KW-1133">Transmembrane helix</keyword>
<organism evidence="2 3">
    <name type="scientific">Coccomyxa viridis</name>
    <dbReference type="NCBI Taxonomy" id="1274662"/>
    <lineage>
        <taxon>Eukaryota</taxon>
        <taxon>Viridiplantae</taxon>
        <taxon>Chlorophyta</taxon>
        <taxon>core chlorophytes</taxon>
        <taxon>Trebouxiophyceae</taxon>
        <taxon>Trebouxiophyceae incertae sedis</taxon>
        <taxon>Coccomyxaceae</taxon>
        <taxon>Coccomyxa</taxon>
    </lineage>
</organism>
<protein>
    <submittedName>
        <fullName evidence="2">Uncharacterized protein</fullName>
    </submittedName>
</protein>
<evidence type="ECO:0000256" key="1">
    <source>
        <dbReference type="SAM" id="Phobius"/>
    </source>
</evidence>
<keyword evidence="1" id="KW-0812">Transmembrane</keyword>
<dbReference type="Proteomes" id="UP001314263">
    <property type="component" value="Unassembled WGS sequence"/>
</dbReference>
<gene>
    <name evidence="2" type="ORF">CVIRNUC_006920</name>
</gene>
<keyword evidence="3" id="KW-1185">Reference proteome</keyword>
<accession>A0AAV1I8P0</accession>
<keyword evidence="1" id="KW-0472">Membrane</keyword>
<dbReference type="AlphaFoldDB" id="A0AAV1I8P0"/>
<evidence type="ECO:0000313" key="3">
    <source>
        <dbReference type="Proteomes" id="UP001314263"/>
    </source>
</evidence>
<evidence type="ECO:0000313" key="2">
    <source>
        <dbReference type="EMBL" id="CAK0783721.1"/>
    </source>
</evidence>